<dbReference type="Pfam" id="PF13520">
    <property type="entry name" value="AA_permease_2"/>
    <property type="match status" value="1"/>
</dbReference>
<comment type="similarity">
    <text evidence="2">Belongs to the amino acid-polyamine-organocation (APC) superfamily. Cationic amino acid transporter (CAT) (TC 2.A.3.3) family.</text>
</comment>
<dbReference type="Proteomes" id="UP001605036">
    <property type="component" value="Unassembled WGS sequence"/>
</dbReference>
<feature type="transmembrane region" description="Helical" evidence="6">
    <location>
        <begin position="254"/>
        <end position="273"/>
    </location>
</feature>
<feature type="transmembrane region" description="Helical" evidence="6">
    <location>
        <begin position="412"/>
        <end position="433"/>
    </location>
</feature>
<dbReference type="AlphaFoldDB" id="A0ABD1Z987"/>
<feature type="transmembrane region" description="Helical" evidence="6">
    <location>
        <begin position="378"/>
        <end position="400"/>
    </location>
</feature>
<evidence type="ECO:0000256" key="1">
    <source>
        <dbReference type="ARBA" id="ARBA00004141"/>
    </source>
</evidence>
<dbReference type="InterPro" id="IPR029485">
    <property type="entry name" value="CAT_C"/>
</dbReference>
<name>A0ABD1Z987_9MARC</name>
<dbReference type="PANTHER" id="PTHR43243:SF41">
    <property type="entry name" value="CATIONIC AMINO ACID TRANSPORTER 7, CHLOROPLASTIC"/>
    <property type="match status" value="1"/>
</dbReference>
<evidence type="ECO:0000256" key="5">
    <source>
        <dbReference type="ARBA" id="ARBA00023136"/>
    </source>
</evidence>
<evidence type="ECO:0000256" key="4">
    <source>
        <dbReference type="ARBA" id="ARBA00022989"/>
    </source>
</evidence>
<gene>
    <name evidence="8" type="ORF">R1flu_011632</name>
</gene>
<accession>A0ABD1Z987</accession>
<feature type="transmembrane region" description="Helical" evidence="6">
    <location>
        <begin position="117"/>
        <end position="138"/>
    </location>
</feature>
<evidence type="ECO:0000256" key="2">
    <source>
        <dbReference type="ARBA" id="ARBA00008572"/>
    </source>
</evidence>
<proteinExistence type="inferred from homology"/>
<evidence type="ECO:0000313" key="9">
    <source>
        <dbReference type="Proteomes" id="UP001605036"/>
    </source>
</evidence>
<dbReference type="Gene3D" id="1.20.1740.10">
    <property type="entry name" value="Amino acid/polyamine transporter I"/>
    <property type="match status" value="1"/>
</dbReference>
<keyword evidence="5 6" id="KW-0472">Membrane</keyword>
<feature type="domain" description="Cationic amino acid transporter C-terminal" evidence="7">
    <location>
        <begin position="504"/>
        <end position="553"/>
    </location>
</feature>
<feature type="transmembrane region" description="Helical" evidence="6">
    <location>
        <begin position="89"/>
        <end position="111"/>
    </location>
</feature>
<protein>
    <recommendedName>
        <fullName evidence="7">Cationic amino acid transporter C-terminal domain-containing protein</fullName>
    </recommendedName>
</protein>
<dbReference type="Pfam" id="PF13906">
    <property type="entry name" value="AA_permease_C"/>
    <property type="match status" value="1"/>
</dbReference>
<sequence>MAEAGSASSFSSLRAYARALRRTPERFWERAGVVSSVDAELTDVTSGHGATFKRRLEWYEVVGMGVGGMVGAGIFVTTGSVARTSAGPAVILSYLLAGFTALLSALCYTDFAVELPVAGGAFSYLKITFGEFAAYFTGANLILEYVLSNAAVARTFLSYLVSVFTTRGADSWRIRTAVLPEGFNHLDFAALALVVVITIILCYSTKHGAVFNLVVTMVHLVFILFIITVGFALGDIKNLTEPELKSSPGGFTPHGIPGIFTGAAIVYFSYIGYDAVSTMAEEVKNPGKAMPVGVAGSVIIVTAVYTLMATSICLLQPYDQIDTQAPFAMAFKSIRGWEWAASFVGVGASLGILTSLLVSMLGQARYLCVIGRSHVVPYWFATIHHWTGTPLNATIFLGFWTGLFSLFTDLEVLLDMVSIGTLFVFYMVANALIFHRHVGQGHKSLLVTSCFLCVLTVSALGFVLVWSLNPGCWWGLLLFGSLSLIISIVFYWSVAPTAHEPQVWQLPMIPIVASMSIFLNVFLLGSVKAAAYKRFGLWSAVAVAYYILYGVHATHDAAKEAGNKGDFLILQSFESDMEMDVNVEMGDSNFELTKVMSQEGHYLSD</sequence>
<feature type="transmembrane region" description="Helical" evidence="6">
    <location>
        <begin position="185"/>
        <end position="203"/>
    </location>
</feature>
<dbReference type="PANTHER" id="PTHR43243">
    <property type="entry name" value="INNER MEMBRANE TRANSPORTER YGJI-RELATED"/>
    <property type="match status" value="1"/>
</dbReference>
<keyword evidence="3 6" id="KW-0812">Transmembrane</keyword>
<feature type="transmembrane region" description="Helical" evidence="6">
    <location>
        <begin position="337"/>
        <end position="358"/>
    </location>
</feature>
<comment type="subcellular location">
    <subcellularLocation>
        <location evidence="1">Membrane</location>
        <topology evidence="1">Multi-pass membrane protein</topology>
    </subcellularLocation>
</comment>
<evidence type="ECO:0000256" key="6">
    <source>
        <dbReference type="SAM" id="Phobius"/>
    </source>
</evidence>
<feature type="transmembrane region" description="Helical" evidence="6">
    <location>
        <begin position="61"/>
        <end position="82"/>
    </location>
</feature>
<keyword evidence="9" id="KW-1185">Reference proteome</keyword>
<feature type="transmembrane region" description="Helical" evidence="6">
    <location>
        <begin position="506"/>
        <end position="525"/>
    </location>
</feature>
<evidence type="ECO:0000313" key="8">
    <source>
        <dbReference type="EMBL" id="KAL2644045.1"/>
    </source>
</evidence>
<reference evidence="8 9" key="1">
    <citation type="submission" date="2024-09" db="EMBL/GenBank/DDBJ databases">
        <title>Chromosome-scale assembly of Riccia fluitans.</title>
        <authorList>
            <person name="Paukszto L."/>
            <person name="Sawicki J."/>
            <person name="Karawczyk K."/>
            <person name="Piernik-Szablinska J."/>
            <person name="Szczecinska M."/>
            <person name="Mazdziarz M."/>
        </authorList>
    </citation>
    <scope>NUCLEOTIDE SEQUENCE [LARGE SCALE GENOMIC DNA]</scope>
    <source>
        <strain evidence="8">Rf_01</strain>
        <tissue evidence="8">Aerial parts of the thallus</tissue>
    </source>
</reference>
<feature type="transmembrane region" description="Helical" evidence="6">
    <location>
        <begin position="294"/>
        <end position="317"/>
    </location>
</feature>
<feature type="transmembrane region" description="Helical" evidence="6">
    <location>
        <begin position="210"/>
        <end position="234"/>
    </location>
</feature>
<feature type="transmembrane region" description="Helical" evidence="6">
    <location>
        <begin position="531"/>
        <end position="549"/>
    </location>
</feature>
<feature type="transmembrane region" description="Helical" evidence="6">
    <location>
        <begin position="473"/>
        <end position="494"/>
    </location>
</feature>
<dbReference type="EMBL" id="JBHFFA010000002">
    <property type="protein sequence ID" value="KAL2644045.1"/>
    <property type="molecule type" value="Genomic_DNA"/>
</dbReference>
<evidence type="ECO:0000259" key="7">
    <source>
        <dbReference type="Pfam" id="PF13906"/>
    </source>
</evidence>
<evidence type="ECO:0000256" key="3">
    <source>
        <dbReference type="ARBA" id="ARBA00022692"/>
    </source>
</evidence>
<dbReference type="GO" id="GO:0016020">
    <property type="term" value="C:membrane"/>
    <property type="evidence" value="ECO:0007669"/>
    <property type="project" value="UniProtKB-SubCell"/>
</dbReference>
<organism evidence="8 9">
    <name type="scientific">Riccia fluitans</name>
    <dbReference type="NCBI Taxonomy" id="41844"/>
    <lineage>
        <taxon>Eukaryota</taxon>
        <taxon>Viridiplantae</taxon>
        <taxon>Streptophyta</taxon>
        <taxon>Embryophyta</taxon>
        <taxon>Marchantiophyta</taxon>
        <taxon>Marchantiopsida</taxon>
        <taxon>Marchantiidae</taxon>
        <taxon>Marchantiales</taxon>
        <taxon>Ricciaceae</taxon>
        <taxon>Riccia</taxon>
    </lineage>
</organism>
<feature type="transmembrane region" description="Helical" evidence="6">
    <location>
        <begin position="445"/>
        <end position="467"/>
    </location>
</feature>
<comment type="caution">
    <text evidence="8">The sequence shown here is derived from an EMBL/GenBank/DDBJ whole genome shotgun (WGS) entry which is preliminary data.</text>
</comment>
<dbReference type="InterPro" id="IPR002293">
    <property type="entry name" value="AA/rel_permease1"/>
</dbReference>
<keyword evidence="4 6" id="KW-1133">Transmembrane helix</keyword>